<dbReference type="Gene3D" id="3.30.70.890">
    <property type="entry name" value="GHMP kinase, C-terminal domain"/>
    <property type="match status" value="1"/>
</dbReference>
<dbReference type="SUPFAM" id="SSF55060">
    <property type="entry name" value="GHMP Kinase, C-terminal domain"/>
    <property type="match status" value="1"/>
</dbReference>
<accession>A0A1I7G1Y8</accession>
<dbReference type="PRINTS" id="PR00958">
    <property type="entry name" value="HOMSERKINASE"/>
</dbReference>
<evidence type="ECO:0000256" key="7">
    <source>
        <dbReference type="HAMAP-Rule" id="MF_00384"/>
    </source>
</evidence>
<dbReference type="EMBL" id="FPBK01000003">
    <property type="protein sequence ID" value="SFU42423.1"/>
    <property type="molecule type" value="Genomic_DNA"/>
</dbReference>
<organism evidence="11 12">
    <name type="scientific">Pustulibacterium marinum</name>
    <dbReference type="NCBI Taxonomy" id="1224947"/>
    <lineage>
        <taxon>Bacteria</taxon>
        <taxon>Pseudomonadati</taxon>
        <taxon>Bacteroidota</taxon>
        <taxon>Flavobacteriia</taxon>
        <taxon>Flavobacteriales</taxon>
        <taxon>Flavobacteriaceae</taxon>
        <taxon>Pustulibacterium</taxon>
    </lineage>
</organism>
<name>A0A1I7G1Y8_9FLAO</name>
<keyword evidence="2 7" id="KW-0808">Transferase</keyword>
<evidence type="ECO:0000256" key="4">
    <source>
        <dbReference type="ARBA" id="ARBA00022741"/>
    </source>
</evidence>
<evidence type="ECO:0000256" key="6">
    <source>
        <dbReference type="ARBA" id="ARBA00022840"/>
    </source>
</evidence>
<dbReference type="NCBIfam" id="NF002288">
    <property type="entry name" value="PRK01212.1-4"/>
    <property type="match status" value="1"/>
</dbReference>
<reference evidence="11 12" key="1">
    <citation type="submission" date="2016-10" db="EMBL/GenBank/DDBJ databases">
        <authorList>
            <person name="de Groot N.N."/>
        </authorList>
    </citation>
    <scope>NUCLEOTIDE SEQUENCE [LARGE SCALE GENOMIC DNA]</scope>
    <source>
        <strain evidence="11 12">CGMCC 1.12333</strain>
    </source>
</reference>
<dbReference type="OrthoDB" id="9769912at2"/>
<dbReference type="PANTHER" id="PTHR20861:SF1">
    <property type="entry name" value="HOMOSERINE KINASE"/>
    <property type="match status" value="1"/>
</dbReference>
<keyword evidence="7" id="KW-0963">Cytoplasm</keyword>
<evidence type="ECO:0000256" key="2">
    <source>
        <dbReference type="ARBA" id="ARBA00022679"/>
    </source>
</evidence>
<feature type="domain" description="GHMP kinase N-terminal" evidence="9">
    <location>
        <begin position="66"/>
        <end position="147"/>
    </location>
</feature>
<dbReference type="GO" id="GO:0005737">
    <property type="term" value="C:cytoplasm"/>
    <property type="evidence" value="ECO:0007669"/>
    <property type="project" value="UniProtKB-SubCell"/>
</dbReference>
<keyword evidence="5 7" id="KW-0418">Kinase</keyword>
<feature type="domain" description="GHMP kinase C-terminal" evidence="10">
    <location>
        <begin position="213"/>
        <end position="285"/>
    </location>
</feature>
<comment type="subcellular location">
    <subcellularLocation>
        <location evidence="7">Cytoplasm</location>
    </subcellularLocation>
</comment>
<dbReference type="RefSeq" id="WP_093024205.1">
    <property type="nucleotide sequence ID" value="NZ_FPBK01000003.1"/>
</dbReference>
<gene>
    <name evidence="7" type="primary">thrB</name>
    <name evidence="11" type="ORF">SAMN05216480_10372</name>
</gene>
<evidence type="ECO:0000256" key="8">
    <source>
        <dbReference type="NCBIfam" id="TIGR00191"/>
    </source>
</evidence>
<dbReference type="InterPro" id="IPR014721">
    <property type="entry name" value="Ribsml_uS5_D2-typ_fold_subgr"/>
</dbReference>
<dbReference type="InterPro" id="IPR036554">
    <property type="entry name" value="GHMP_kinase_C_sf"/>
</dbReference>
<comment type="pathway">
    <text evidence="7">Amino-acid biosynthesis; L-threonine biosynthesis; L-threonine from L-aspartate: step 4/5.</text>
</comment>
<dbReference type="InterPro" id="IPR000870">
    <property type="entry name" value="Homoserine_kinase"/>
</dbReference>
<evidence type="ECO:0000256" key="1">
    <source>
        <dbReference type="ARBA" id="ARBA00022605"/>
    </source>
</evidence>
<dbReference type="GO" id="GO:0004413">
    <property type="term" value="F:homoserine kinase activity"/>
    <property type="evidence" value="ECO:0007669"/>
    <property type="project" value="UniProtKB-UniRule"/>
</dbReference>
<keyword evidence="4 7" id="KW-0547">Nucleotide-binding</keyword>
<dbReference type="Gene3D" id="3.30.230.10">
    <property type="match status" value="1"/>
</dbReference>
<keyword evidence="6 7" id="KW-0067">ATP-binding</keyword>
<keyword evidence="1 7" id="KW-0028">Amino-acid biosynthesis</keyword>
<dbReference type="InterPro" id="IPR020568">
    <property type="entry name" value="Ribosomal_Su5_D2-typ_SF"/>
</dbReference>
<dbReference type="HAMAP" id="MF_00384">
    <property type="entry name" value="Homoser_kinase"/>
    <property type="match status" value="1"/>
</dbReference>
<comment type="caution">
    <text evidence="7">Lacks conserved residue(s) required for the propagation of feature annotation.</text>
</comment>
<protein>
    <recommendedName>
        <fullName evidence="7 8">Homoserine kinase</fullName>
        <shortName evidence="7">HK</shortName>
        <shortName evidence="7">HSK</shortName>
        <ecNumber evidence="7 8">2.7.1.39</ecNumber>
    </recommendedName>
</protein>
<proteinExistence type="inferred from homology"/>
<dbReference type="Proteomes" id="UP000199138">
    <property type="component" value="Unassembled WGS sequence"/>
</dbReference>
<dbReference type="STRING" id="1224947.SAMN05216480_10372"/>
<evidence type="ECO:0000256" key="5">
    <source>
        <dbReference type="ARBA" id="ARBA00022777"/>
    </source>
</evidence>
<evidence type="ECO:0000259" key="9">
    <source>
        <dbReference type="Pfam" id="PF00288"/>
    </source>
</evidence>
<dbReference type="PIRSF" id="PIRSF000676">
    <property type="entry name" value="Homoser_kin"/>
    <property type="match status" value="1"/>
</dbReference>
<keyword evidence="3 7" id="KW-0791">Threonine biosynthesis</keyword>
<dbReference type="PANTHER" id="PTHR20861">
    <property type="entry name" value="HOMOSERINE/4-DIPHOSPHOCYTIDYL-2-C-METHYL-D-ERYTHRITOL KINASE"/>
    <property type="match status" value="1"/>
</dbReference>
<evidence type="ECO:0000313" key="11">
    <source>
        <dbReference type="EMBL" id="SFU42423.1"/>
    </source>
</evidence>
<comment type="function">
    <text evidence="7">Catalyzes the ATP-dependent phosphorylation of L-homoserine to L-homoserine phosphate.</text>
</comment>
<dbReference type="SUPFAM" id="SSF54211">
    <property type="entry name" value="Ribosomal protein S5 domain 2-like"/>
    <property type="match status" value="1"/>
</dbReference>
<dbReference type="Pfam" id="PF08544">
    <property type="entry name" value="GHMP_kinases_C"/>
    <property type="match status" value="1"/>
</dbReference>
<evidence type="ECO:0000256" key="3">
    <source>
        <dbReference type="ARBA" id="ARBA00022697"/>
    </source>
</evidence>
<comment type="similarity">
    <text evidence="7">Belongs to the GHMP kinase family. Homoserine kinase subfamily.</text>
</comment>
<sequence>MEAVKIFCPATIANVSCGFDVLGLCLDSVGDEMVVRKSDTPGVRITKIDGADLPMETDKNVSGVAAVAMLEALKSNQGFEIEIYKKIKAGSGIGSSAASSAGAVFGINELLGKPFTPAELVQFAMQGEALASGTAHADNVAPALVGGCTLVRSYTPLDVVGIPVPSELYATVVHPQIEVKTADSRAVLKKNLTLSKAIQQWGNVGGFVSGMFLNDYELIARSLEDVIVEPVRSVLIPLFKDVKAAAASAGALGSGISGSGPSIFALSKGAETATKVAEAMTKVYHNSGIAIEVHVSKINPDGCKLL</sequence>
<dbReference type="NCBIfam" id="TIGR00191">
    <property type="entry name" value="thrB"/>
    <property type="match status" value="1"/>
</dbReference>
<dbReference type="GO" id="GO:0009088">
    <property type="term" value="P:threonine biosynthetic process"/>
    <property type="evidence" value="ECO:0007669"/>
    <property type="project" value="UniProtKB-UniRule"/>
</dbReference>
<dbReference type="InterPro" id="IPR013750">
    <property type="entry name" value="GHMP_kinase_C_dom"/>
</dbReference>
<dbReference type="Pfam" id="PF00288">
    <property type="entry name" value="GHMP_kinases_N"/>
    <property type="match status" value="1"/>
</dbReference>
<dbReference type="EC" id="2.7.1.39" evidence="7 8"/>
<dbReference type="UniPathway" id="UPA00050">
    <property type="reaction ID" value="UER00064"/>
</dbReference>
<comment type="catalytic activity">
    <reaction evidence="7">
        <text>L-homoserine + ATP = O-phospho-L-homoserine + ADP + H(+)</text>
        <dbReference type="Rhea" id="RHEA:13985"/>
        <dbReference type="ChEBI" id="CHEBI:15378"/>
        <dbReference type="ChEBI" id="CHEBI:30616"/>
        <dbReference type="ChEBI" id="CHEBI:57476"/>
        <dbReference type="ChEBI" id="CHEBI:57590"/>
        <dbReference type="ChEBI" id="CHEBI:456216"/>
        <dbReference type="EC" id="2.7.1.39"/>
    </reaction>
</comment>
<dbReference type="GO" id="GO:0005524">
    <property type="term" value="F:ATP binding"/>
    <property type="evidence" value="ECO:0007669"/>
    <property type="project" value="UniProtKB-UniRule"/>
</dbReference>
<evidence type="ECO:0000313" key="12">
    <source>
        <dbReference type="Proteomes" id="UP000199138"/>
    </source>
</evidence>
<keyword evidence="12" id="KW-1185">Reference proteome</keyword>
<dbReference type="InterPro" id="IPR006204">
    <property type="entry name" value="GHMP_kinase_N_dom"/>
</dbReference>
<dbReference type="AlphaFoldDB" id="A0A1I7G1Y8"/>
<evidence type="ECO:0000259" key="10">
    <source>
        <dbReference type="Pfam" id="PF08544"/>
    </source>
</evidence>